<evidence type="ECO:0000256" key="1">
    <source>
        <dbReference type="ARBA" id="ARBA00004607"/>
    </source>
</evidence>
<evidence type="ECO:0000256" key="6">
    <source>
        <dbReference type="ARBA" id="ARBA00033750"/>
    </source>
</evidence>
<reference evidence="9" key="2">
    <citation type="submission" date="2025-08" db="UniProtKB">
        <authorList>
            <consortium name="Ensembl"/>
        </authorList>
    </citation>
    <scope>IDENTIFICATION</scope>
</reference>
<reference evidence="10" key="1">
    <citation type="submission" date="2003-08" db="EMBL/GenBank/DDBJ databases">
        <authorList>
            <person name="Birren B."/>
            <person name="Nusbaum C."/>
            <person name="Abebe A."/>
            <person name="Abouelleil A."/>
            <person name="Adekoya E."/>
            <person name="Ait-zahra M."/>
            <person name="Allen N."/>
            <person name="Allen T."/>
            <person name="An P."/>
            <person name="Anderson M."/>
            <person name="Anderson S."/>
            <person name="Arachchi H."/>
            <person name="Armbruster J."/>
            <person name="Bachantsang P."/>
            <person name="Baldwin J."/>
            <person name="Barry A."/>
            <person name="Bayul T."/>
            <person name="Blitshsteyn B."/>
            <person name="Bloom T."/>
            <person name="Blye J."/>
            <person name="Boguslavskiy L."/>
            <person name="Borowsky M."/>
            <person name="Boukhgalter B."/>
            <person name="Brunache A."/>
            <person name="Butler J."/>
            <person name="Calixte N."/>
            <person name="Calvo S."/>
            <person name="Camarata J."/>
            <person name="Campo K."/>
            <person name="Chang J."/>
            <person name="Cheshatsang Y."/>
            <person name="Citroen M."/>
            <person name="Collymore A."/>
            <person name="Considine T."/>
            <person name="Cook A."/>
            <person name="Cooke P."/>
            <person name="Corum B."/>
            <person name="Cuomo C."/>
            <person name="David R."/>
            <person name="Dawoe T."/>
            <person name="Degray S."/>
            <person name="Dodge S."/>
            <person name="Dooley K."/>
            <person name="Dorje P."/>
            <person name="Dorjee K."/>
            <person name="Dorris L."/>
            <person name="Duffey N."/>
            <person name="Dupes A."/>
            <person name="Elkins T."/>
            <person name="Engels R."/>
            <person name="Erickson J."/>
            <person name="Farina A."/>
            <person name="Faro S."/>
            <person name="Ferreira P."/>
            <person name="Fischer H."/>
            <person name="Fitzgerald M."/>
            <person name="Foley K."/>
            <person name="Gage D."/>
            <person name="Galagan J."/>
            <person name="Gearin G."/>
            <person name="Gnerre S."/>
            <person name="Gnirke A."/>
            <person name="Goyette A."/>
            <person name="Graham J."/>
            <person name="Grandbois E."/>
            <person name="Gyaltsen K."/>
            <person name="Hafez N."/>
            <person name="Hagopian D."/>
            <person name="Hagos B."/>
            <person name="Hall J."/>
            <person name="Hatcher B."/>
            <person name="Heller A."/>
            <person name="Higgins H."/>
            <person name="Honan T."/>
            <person name="Horn A."/>
            <person name="Houde N."/>
            <person name="Hughes L."/>
            <person name="Hulme W."/>
            <person name="Husby E."/>
            <person name="Iliev I."/>
            <person name="Jaffe D."/>
            <person name="Jones C."/>
            <person name="Kamal M."/>
            <person name="Kamat A."/>
            <person name="Kamvysselis M."/>
            <person name="Karlsson E."/>
            <person name="Kells C."/>
            <person name="Kieu A."/>
            <person name="Kisner P."/>
            <person name="Kodira C."/>
            <person name="Kulbokas E."/>
            <person name="Labutti K."/>
            <person name="Lama D."/>
            <person name="Landers T."/>
            <person name="Leger J."/>
            <person name="Levine S."/>
            <person name="Lewis D."/>
            <person name="Lewis T."/>
            <person name="Lindblad-toh K."/>
            <person name="Liu X."/>
            <person name="Lokyitsang T."/>
            <person name="Lokyitsang Y."/>
            <person name="Lucien O."/>
            <person name="Lui A."/>
            <person name="Ma L.J."/>
            <person name="Mabbitt R."/>
            <person name="Macdonald J."/>
            <person name="Maclean C."/>
            <person name="Major J."/>
            <person name="Manning J."/>
            <person name="Marabella R."/>
            <person name="Maru K."/>
            <person name="Matthews C."/>
            <person name="Mauceli E."/>
            <person name="Mccarthy M."/>
            <person name="Mcdonough S."/>
            <person name="Mcghee T."/>
            <person name="Meldrim J."/>
            <person name="Meneus L."/>
            <person name="Mesirov J."/>
            <person name="Mihalev A."/>
            <person name="Mihova T."/>
            <person name="Mikkelsen T."/>
            <person name="Mlenga V."/>
            <person name="Moru K."/>
            <person name="Mozes J."/>
            <person name="Mulrain L."/>
            <person name="Munson G."/>
            <person name="Naylor J."/>
            <person name="Newes C."/>
            <person name="Nguyen C."/>
            <person name="Nguyen N."/>
            <person name="Nguyen T."/>
            <person name="Nicol R."/>
            <person name="Nielsen C."/>
            <person name="Nizzari M."/>
            <person name="Norbu C."/>
            <person name="Norbu N."/>
            <person name="O'donnell P."/>
            <person name="Okoawo O."/>
            <person name="O'leary S."/>
            <person name="Omotosho B."/>
            <person name="O'neill K."/>
            <person name="Osman S."/>
            <person name="Parker S."/>
            <person name="Perrin D."/>
            <person name="Phunkhang P."/>
            <person name="Piqani B."/>
            <person name="Purcell S."/>
            <person name="Rachupka T."/>
            <person name="Ramasamy U."/>
            <person name="Rameau R."/>
            <person name="Ray V."/>
            <person name="Raymond C."/>
            <person name="Retta R."/>
            <person name="Richardson S."/>
            <person name="Rise C."/>
            <person name="Rodriguez J."/>
            <person name="Rogers J."/>
            <person name="Rogov P."/>
            <person name="Rutman M."/>
            <person name="Schupbach R."/>
            <person name="Seaman C."/>
            <person name="Settipalli S."/>
            <person name="Sharpe T."/>
            <person name="Sheridan J."/>
            <person name="Sherpa N."/>
            <person name="Shi J."/>
            <person name="Smirnov S."/>
            <person name="Smith C."/>
            <person name="Sougnez C."/>
            <person name="Spencer B."/>
            <person name="Stalker J."/>
            <person name="Stange-thomann N."/>
            <person name="Stavropoulos S."/>
            <person name="Stetson K."/>
            <person name="Stone C."/>
            <person name="Stone S."/>
            <person name="Stubbs M."/>
            <person name="Talamas J."/>
            <person name="Tchuinga P."/>
            <person name="Tenzing P."/>
            <person name="Tesfaye S."/>
            <person name="Theodore J."/>
            <person name="Thoulutsang Y."/>
            <person name="Topham K."/>
            <person name="Towey S."/>
            <person name="Tsamla T."/>
            <person name="Tsomo N."/>
            <person name="Vallee D."/>
            <person name="Vassiliev H."/>
            <person name="Venkataraman V."/>
            <person name="Vinson J."/>
            <person name="Vo A."/>
            <person name="Wade C."/>
            <person name="Wang S."/>
            <person name="Wangchuk T."/>
            <person name="Wangdi T."/>
            <person name="Whittaker C."/>
            <person name="Wilkinson J."/>
            <person name="Wu Y."/>
            <person name="Wyman D."/>
            <person name="Yadav S."/>
            <person name="Yang S."/>
            <person name="Yang X."/>
            <person name="Yeager S."/>
            <person name="Yee E."/>
            <person name="Young G."/>
            <person name="Zainoun J."/>
            <person name="Zembeck L."/>
            <person name="Zimmer A."/>
            <person name="Zody M."/>
            <person name="Lander E."/>
        </authorList>
    </citation>
    <scope>NUCLEOTIDE SEQUENCE [LARGE SCALE GENOMIC DNA]</scope>
</reference>
<evidence type="ECO:0000256" key="8">
    <source>
        <dbReference type="ARBA" id="ARBA00045673"/>
    </source>
</evidence>
<dbReference type="eggNOG" id="ENOG502QRVN">
    <property type="taxonomic scope" value="Eukaryota"/>
</dbReference>
<dbReference type="OMA" id="KATPHNR"/>
<comment type="similarity">
    <text evidence="6">Belongs to the CSTPP1 family.</text>
</comment>
<keyword evidence="3" id="KW-0597">Phosphoprotein</keyword>
<sequence length="276" mass="31324">MSRTNTESVSPSEYLENHHILLYIEDAITQLLEHKDENGKVLHTKFLADYFRSVHKGTHTLFREFKFIRATAHNRACFIKCVWSCFRHISSHGAELLSVKEYHSLLCLLCHDFPMDMVQRTARVVLMDDALDCLMSFPDFLYALQIQFYYEEFVNSCKEAYDHLSTGLTTVFVPSSENWQGGSNHANHAVDTNRSSEGVNSQALFDLMEKSCSKLHTSSPRPSLQHVHSELSKTIRVTFYGLLMALSKNGDINSEIGVLPGRDSLLDGTDAEIILS</sequence>
<dbReference type="InParanoid" id="H2ZHR5"/>
<evidence type="ECO:0000256" key="4">
    <source>
        <dbReference type="ARBA" id="ARBA00022701"/>
    </source>
</evidence>
<dbReference type="HOGENOM" id="CLU_064579_0_0_1"/>
<organism evidence="9 10">
    <name type="scientific">Ciona savignyi</name>
    <name type="common">Pacific transparent sea squirt</name>
    <dbReference type="NCBI Taxonomy" id="51511"/>
    <lineage>
        <taxon>Eukaryota</taxon>
        <taxon>Metazoa</taxon>
        <taxon>Chordata</taxon>
        <taxon>Tunicata</taxon>
        <taxon>Ascidiacea</taxon>
        <taxon>Phlebobranchia</taxon>
        <taxon>Cionidae</taxon>
        <taxon>Ciona</taxon>
    </lineage>
</organism>
<evidence type="ECO:0000313" key="10">
    <source>
        <dbReference type="Proteomes" id="UP000007875"/>
    </source>
</evidence>
<evidence type="ECO:0000313" key="9">
    <source>
        <dbReference type="Ensembl" id="ENSCSAVP00000017131.1"/>
    </source>
</evidence>
<keyword evidence="2" id="KW-0963">Cytoplasm</keyword>
<dbReference type="GO" id="GO:0034451">
    <property type="term" value="C:centriolar satellite"/>
    <property type="evidence" value="ECO:0007669"/>
    <property type="project" value="UniProtKB-SubCell"/>
</dbReference>
<accession>H2ZHR5</accession>
<dbReference type="Ensembl" id="ENSCSAVT00000017315.1">
    <property type="protein sequence ID" value="ENSCSAVP00000017131.1"/>
    <property type="gene ID" value="ENSCSAVG00000010079.1"/>
</dbReference>
<evidence type="ECO:0000256" key="7">
    <source>
        <dbReference type="ARBA" id="ARBA00033769"/>
    </source>
</evidence>
<dbReference type="PANTHER" id="PTHR34252">
    <property type="entry name" value="UPF0705 PROTEIN C11ORF49"/>
    <property type="match status" value="1"/>
</dbReference>
<dbReference type="Proteomes" id="UP000007875">
    <property type="component" value="Unassembled WGS sequence"/>
</dbReference>
<dbReference type="AlphaFoldDB" id="H2ZHR5"/>
<keyword evidence="10" id="KW-1185">Reference proteome</keyword>
<comment type="subcellular location">
    <subcellularLocation>
        <location evidence="1">Cytoplasm</location>
        <location evidence="1">Cytoskeleton</location>
        <location evidence="1">Microtubule organizing center</location>
        <location evidence="1">Centrosome</location>
        <location evidence="1">Centriolar satellite</location>
    </subcellularLocation>
</comment>
<dbReference type="GO" id="GO:0005874">
    <property type="term" value="C:microtubule"/>
    <property type="evidence" value="ECO:0007669"/>
    <property type="project" value="UniProtKB-KW"/>
</dbReference>
<name>H2ZHR5_CIOSA</name>
<dbReference type="CDD" id="cd22959">
    <property type="entry name" value="DD_C11orf49"/>
    <property type="match status" value="1"/>
</dbReference>
<evidence type="ECO:0000256" key="3">
    <source>
        <dbReference type="ARBA" id="ARBA00022553"/>
    </source>
</evidence>
<dbReference type="FunCoup" id="H2ZHR5">
    <property type="interactions" value="11"/>
</dbReference>
<keyword evidence="4" id="KW-0493">Microtubule</keyword>
<keyword evidence="5" id="KW-0206">Cytoskeleton</keyword>
<dbReference type="GeneTree" id="ENSGT00390000012935"/>
<evidence type="ECO:0000256" key="5">
    <source>
        <dbReference type="ARBA" id="ARBA00023212"/>
    </source>
</evidence>
<dbReference type="InterPro" id="IPR038968">
    <property type="entry name" value="CSTPP1"/>
</dbReference>
<comment type="function">
    <text evidence="8">Regulator of the tubulin polyglutamylase complex (TPGC) that controls cytoskeletal organization, nuclear shape, and cilium disassembly by balancing microtubule and actin assembly. Regulates the assembly and stability of the TPGC and thereby modulates polyglutamylation of the microtubule, which antagonizes MAP4 binding.</text>
</comment>
<dbReference type="PANTHER" id="PTHR34252:SF1">
    <property type="entry name" value="CENTRIOLAR SATELLITE-ASSOCIATED TUBULIN POLYGLUTAMYLASE COMPLEX REGULATOR 1"/>
    <property type="match status" value="1"/>
</dbReference>
<dbReference type="STRING" id="51511.ENSCSAVP00000017131"/>
<protein>
    <recommendedName>
        <fullName evidence="7">Centriolar satellite-associated tubulin polyglutamylase complex regulator 1</fullName>
    </recommendedName>
</protein>
<evidence type="ECO:0000256" key="2">
    <source>
        <dbReference type="ARBA" id="ARBA00022490"/>
    </source>
</evidence>
<proteinExistence type="inferred from homology"/>
<reference evidence="9" key="3">
    <citation type="submission" date="2025-09" db="UniProtKB">
        <authorList>
            <consortium name="Ensembl"/>
        </authorList>
    </citation>
    <scope>IDENTIFICATION</scope>
</reference>